<proteinExistence type="predicted"/>
<evidence type="ECO:0000313" key="3">
    <source>
        <dbReference type="Proteomes" id="UP000636709"/>
    </source>
</evidence>
<dbReference type="AlphaFoldDB" id="A0A835B0U8"/>
<dbReference type="OrthoDB" id="696714at2759"/>
<sequence length="481" mass="51215">MRFPDDGERKKISRQIPQLSFPRSRQWYGGAAADAATRPARAGRYGGAPTIPSLKGKPAAQLGLPRQKLLALDRSAPCGRESCGATSSTERRSCGVARYGACWTPTKRTLSFPVVLAVPCYRCGEERRGCRPVDPAKGREERKLEKQGGVAFRSSSPETDGPMRPSGTCRNPHPAAGVGLAVAGLPALQLKPNRACGEGGIFRGVVCCVEPWTHCHRLIDVLKTPNPSRTLHLSGYKEGPWHATELLEFPKRSFGRSRRRPAAAPGGGAYGSFPTCQPYNHLLPINGGAWTSAPPTLPYARPPAIYSSPSLPLLPSNQPPLLPLPPTATKYATFPCLPLAPPPPPPSPATRTAAGKGATVPAVPAPRQREQRRRRPSRPPPPSTTTEAPKEEQKKKPLERATPLPPAMVVTAALDDLEQELARNFVQDLLHALAPPPSSLPLPRFSLVSKGSSPAMAVAPAGPSCNVEAAAADGICGLLRL</sequence>
<reference evidence="2" key="1">
    <citation type="submission" date="2020-07" db="EMBL/GenBank/DDBJ databases">
        <title>Genome sequence and genetic diversity analysis of an under-domesticated orphan crop, white fonio (Digitaria exilis).</title>
        <authorList>
            <person name="Bennetzen J.L."/>
            <person name="Chen S."/>
            <person name="Ma X."/>
            <person name="Wang X."/>
            <person name="Yssel A.E.J."/>
            <person name="Chaluvadi S.R."/>
            <person name="Johnson M."/>
            <person name="Gangashetty P."/>
            <person name="Hamidou F."/>
            <person name="Sanogo M.D."/>
            <person name="Zwaenepoel A."/>
            <person name="Wallace J."/>
            <person name="Van De Peer Y."/>
            <person name="Van Deynze A."/>
        </authorList>
    </citation>
    <scope>NUCLEOTIDE SEQUENCE</scope>
    <source>
        <tissue evidence="2">Leaves</tissue>
    </source>
</reference>
<feature type="compositionally biased region" description="Basic and acidic residues" evidence="1">
    <location>
        <begin position="388"/>
        <end position="399"/>
    </location>
</feature>
<name>A0A835B0U8_9POAL</name>
<feature type="region of interest" description="Disordered" evidence="1">
    <location>
        <begin position="23"/>
        <end position="58"/>
    </location>
</feature>
<keyword evidence="3" id="KW-1185">Reference proteome</keyword>
<feature type="region of interest" description="Disordered" evidence="1">
    <location>
        <begin position="132"/>
        <end position="172"/>
    </location>
</feature>
<feature type="region of interest" description="Disordered" evidence="1">
    <location>
        <begin position="335"/>
        <end position="406"/>
    </location>
</feature>
<accession>A0A835B0U8</accession>
<feature type="compositionally biased region" description="Low complexity" evidence="1">
    <location>
        <begin position="29"/>
        <end position="43"/>
    </location>
</feature>
<feature type="compositionally biased region" description="Basic and acidic residues" evidence="1">
    <location>
        <begin position="132"/>
        <end position="146"/>
    </location>
</feature>
<evidence type="ECO:0000313" key="2">
    <source>
        <dbReference type="EMBL" id="KAF8683498.1"/>
    </source>
</evidence>
<evidence type="ECO:0000256" key="1">
    <source>
        <dbReference type="SAM" id="MobiDB-lite"/>
    </source>
</evidence>
<protein>
    <submittedName>
        <fullName evidence="2">Uncharacterized protein</fullName>
    </submittedName>
</protein>
<organism evidence="2 3">
    <name type="scientific">Digitaria exilis</name>
    <dbReference type="NCBI Taxonomy" id="1010633"/>
    <lineage>
        <taxon>Eukaryota</taxon>
        <taxon>Viridiplantae</taxon>
        <taxon>Streptophyta</taxon>
        <taxon>Embryophyta</taxon>
        <taxon>Tracheophyta</taxon>
        <taxon>Spermatophyta</taxon>
        <taxon>Magnoliopsida</taxon>
        <taxon>Liliopsida</taxon>
        <taxon>Poales</taxon>
        <taxon>Poaceae</taxon>
        <taxon>PACMAD clade</taxon>
        <taxon>Panicoideae</taxon>
        <taxon>Panicodae</taxon>
        <taxon>Paniceae</taxon>
        <taxon>Anthephorinae</taxon>
        <taxon>Digitaria</taxon>
    </lineage>
</organism>
<dbReference type="EMBL" id="JACEFO010002102">
    <property type="protein sequence ID" value="KAF8683498.1"/>
    <property type="molecule type" value="Genomic_DNA"/>
</dbReference>
<gene>
    <name evidence="2" type="ORF">HU200_044408</name>
</gene>
<comment type="caution">
    <text evidence="2">The sequence shown here is derived from an EMBL/GenBank/DDBJ whole genome shotgun (WGS) entry which is preliminary data.</text>
</comment>
<dbReference type="Proteomes" id="UP000636709">
    <property type="component" value="Unassembled WGS sequence"/>
</dbReference>
<feature type="compositionally biased region" description="Pro residues" evidence="1">
    <location>
        <begin position="338"/>
        <end position="348"/>
    </location>
</feature>